<keyword evidence="1" id="KW-0472">Membrane</keyword>
<keyword evidence="3" id="KW-0378">Hydrolase</keyword>
<dbReference type="EMBL" id="JAHRVA010000006">
    <property type="protein sequence ID" value="MBV2144642.1"/>
    <property type="molecule type" value="Genomic_DNA"/>
</dbReference>
<evidence type="ECO:0000313" key="3">
    <source>
        <dbReference type="EMBL" id="MBV2144642.1"/>
    </source>
</evidence>
<comment type="caution">
    <text evidence="3">The sequence shown here is derived from an EMBL/GenBank/DDBJ whole genome shotgun (WGS) entry which is preliminary data.</text>
</comment>
<dbReference type="RefSeq" id="WP_217678631.1">
    <property type="nucleotide sequence ID" value="NZ_JAHRVA010000006.1"/>
</dbReference>
<reference evidence="3 4" key="1">
    <citation type="submission" date="2021-06" db="EMBL/GenBank/DDBJ databases">
        <title>Falsochrobactrum tianjin sp.nov., a new petroleum-degrading bacteria isolated from oily soils.</title>
        <authorList>
            <person name="Chen G."/>
            <person name="Chen H."/>
            <person name="Tian J."/>
            <person name="Qing J."/>
            <person name="Zhong L."/>
            <person name="Ma W."/>
            <person name="Song Y."/>
            <person name="Cui X."/>
            <person name="Yan B."/>
        </authorList>
    </citation>
    <scope>NUCLEOTIDE SEQUENCE [LARGE SCALE GENOMIC DNA]</scope>
    <source>
        <strain evidence="3 4">TDYN1</strain>
    </source>
</reference>
<accession>A0A949UV98</accession>
<sequence length="263" mass="28472">MMAVISLVAALVANNVTPIGVLALAYWHFSLRKNTTQLTFPGAVILSGVLVTIAALAFATHNVPGFHNAKVIDEEALSQGAVPFSMYLNFDKVGAAFILALCGGFFLPSATSPYQPSRLPQTLKTILLMWGGCILVLLPVGLATGYIAFDPKIMPYLGIWAANNLLFVAFSEEILFRGMIQGSLSKAFEQLEWLPFTAILVSAALFGLSHIYSDWTYVALAAIAGIFYGLAYSKSGWLVSSIMVHFLLNLTHALFFTYPALHS</sequence>
<feature type="transmembrane region" description="Helical" evidence="1">
    <location>
        <begin position="191"/>
        <end position="209"/>
    </location>
</feature>
<feature type="transmembrane region" description="Helical" evidence="1">
    <location>
        <begin position="126"/>
        <end position="147"/>
    </location>
</feature>
<evidence type="ECO:0000259" key="2">
    <source>
        <dbReference type="Pfam" id="PF02517"/>
    </source>
</evidence>
<gene>
    <name evidence="3" type="ORF">KUG47_14170</name>
</gene>
<feature type="domain" description="CAAX prenyl protease 2/Lysostaphin resistance protein A-like" evidence="2">
    <location>
        <begin position="159"/>
        <end position="250"/>
    </location>
</feature>
<feature type="transmembrane region" description="Helical" evidence="1">
    <location>
        <begin position="238"/>
        <end position="261"/>
    </location>
</feature>
<keyword evidence="1" id="KW-0812">Transmembrane</keyword>
<feature type="transmembrane region" description="Helical" evidence="1">
    <location>
        <begin position="153"/>
        <end position="170"/>
    </location>
</feature>
<feature type="transmembrane region" description="Helical" evidence="1">
    <location>
        <begin position="215"/>
        <end position="231"/>
    </location>
</feature>
<dbReference type="PANTHER" id="PTHR43592:SF15">
    <property type="entry name" value="CAAX AMINO TERMINAL PROTEASE FAMILY PROTEIN"/>
    <property type="match status" value="1"/>
</dbReference>
<name>A0A949UV98_9HYPH</name>
<evidence type="ECO:0000313" key="4">
    <source>
        <dbReference type="Proteomes" id="UP000752297"/>
    </source>
</evidence>
<dbReference type="GO" id="GO:0008237">
    <property type="term" value="F:metallopeptidase activity"/>
    <property type="evidence" value="ECO:0007669"/>
    <property type="project" value="UniProtKB-KW"/>
</dbReference>
<feature type="transmembrane region" description="Helical" evidence="1">
    <location>
        <begin position="38"/>
        <end position="59"/>
    </location>
</feature>
<dbReference type="Pfam" id="PF02517">
    <property type="entry name" value="Rce1-like"/>
    <property type="match status" value="1"/>
</dbReference>
<dbReference type="GO" id="GO:0080120">
    <property type="term" value="P:CAAX-box protein maturation"/>
    <property type="evidence" value="ECO:0007669"/>
    <property type="project" value="UniProtKB-ARBA"/>
</dbReference>
<dbReference type="Proteomes" id="UP000752297">
    <property type="component" value="Unassembled WGS sequence"/>
</dbReference>
<proteinExistence type="predicted"/>
<dbReference type="InterPro" id="IPR003675">
    <property type="entry name" value="Rce1/LyrA-like_dom"/>
</dbReference>
<feature type="transmembrane region" description="Helical" evidence="1">
    <location>
        <begin position="93"/>
        <end position="114"/>
    </location>
</feature>
<organism evidence="3 4">
    <name type="scientific">Falsochrobactrum tianjinense</name>
    <dbReference type="NCBI Taxonomy" id="2706015"/>
    <lineage>
        <taxon>Bacteria</taxon>
        <taxon>Pseudomonadati</taxon>
        <taxon>Pseudomonadota</taxon>
        <taxon>Alphaproteobacteria</taxon>
        <taxon>Hyphomicrobiales</taxon>
        <taxon>Brucellaceae</taxon>
        <taxon>Falsochrobactrum</taxon>
    </lineage>
</organism>
<dbReference type="GO" id="GO:0004175">
    <property type="term" value="F:endopeptidase activity"/>
    <property type="evidence" value="ECO:0007669"/>
    <property type="project" value="UniProtKB-ARBA"/>
</dbReference>
<feature type="transmembrane region" description="Helical" evidence="1">
    <location>
        <begin position="6"/>
        <end position="26"/>
    </location>
</feature>
<keyword evidence="3" id="KW-0645">Protease</keyword>
<dbReference type="AlphaFoldDB" id="A0A949UV98"/>
<dbReference type="PANTHER" id="PTHR43592">
    <property type="entry name" value="CAAX AMINO TERMINAL PROTEASE"/>
    <property type="match status" value="1"/>
</dbReference>
<protein>
    <submittedName>
        <fullName evidence="3">CPBP family intramembrane metalloprotease</fullName>
    </submittedName>
</protein>
<keyword evidence="4" id="KW-1185">Reference proteome</keyword>
<evidence type="ECO:0000256" key="1">
    <source>
        <dbReference type="SAM" id="Phobius"/>
    </source>
</evidence>
<keyword evidence="3" id="KW-0482">Metalloprotease</keyword>
<keyword evidence="1" id="KW-1133">Transmembrane helix</keyword>